<evidence type="ECO:0000313" key="2">
    <source>
        <dbReference type="Proteomes" id="UP000092444"/>
    </source>
</evidence>
<sequence>MKKEETTQQTTIHSPMSHPNIVKFHGFFEGSAVLPNSSLTTGSRLEIKDTLGHEAINRRKPLIDVNDDIRFESAFLRKNFHDSPMASKFCQRNKKYSNDIENLLK</sequence>
<reference evidence="1" key="1">
    <citation type="submission" date="2020-05" db="UniProtKB">
        <authorList>
            <consortium name="EnsemblMetazoa"/>
        </authorList>
    </citation>
    <scope>IDENTIFICATION</scope>
    <source>
        <strain evidence="1">Yale</strain>
    </source>
</reference>
<accession>A0A1B0G3M9</accession>
<dbReference type="Proteomes" id="UP000092444">
    <property type="component" value="Unassembled WGS sequence"/>
</dbReference>
<dbReference type="Gene3D" id="3.30.200.20">
    <property type="entry name" value="Phosphorylase Kinase, domain 1"/>
    <property type="match status" value="1"/>
</dbReference>
<name>A0A1B0G3M9_GLOMM</name>
<organism evidence="1 2">
    <name type="scientific">Glossina morsitans morsitans</name>
    <name type="common">Savannah tsetse fly</name>
    <dbReference type="NCBI Taxonomy" id="37546"/>
    <lineage>
        <taxon>Eukaryota</taxon>
        <taxon>Metazoa</taxon>
        <taxon>Ecdysozoa</taxon>
        <taxon>Arthropoda</taxon>
        <taxon>Hexapoda</taxon>
        <taxon>Insecta</taxon>
        <taxon>Pterygota</taxon>
        <taxon>Neoptera</taxon>
        <taxon>Endopterygota</taxon>
        <taxon>Diptera</taxon>
        <taxon>Brachycera</taxon>
        <taxon>Muscomorpha</taxon>
        <taxon>Hippoboscoidea</taxon>
        <taxon>Glossinidae</taxon>
        <taxon>Glossina</taxon>
    </lineage>
</organism>
<keyword evidence="2" id="KW-1185">Reference proteome</keyword>
<dbReference type="EnsemblMetazoa" id="GMOY007928-RA">
    <property type="protein sequence ID" value="GMOY007928-PA"/>
    <property type="gene ID" value="GMOY007928"/>
</dbReference>
<evidence type="ECO:0000313" key="1">
    <source>
        <dbReference type="EnsemblMetazoa" id="GMOY007928-PA"/>
    </source>
</evidence>
<protein>
    <submittedName>
        <fullName evidence="1">Protein kinase domain-containing protein</fullName>
    </submittedName>
</protein>
<dbReference type="AlphaFoldDB" id="A0A1B0G3M9"/>
<dbReference type="EMBL" id="CCAG010018433">
    <property type="status" value="NOT_ANNOTATED_CDS"/>
    <property type="molecule type" value="Genomic_DNA"/>
</dbReference>
<dbReference type="STRING" id="37546.A0A1B0G3M9"/>
<proteinExistence type="predicted"/>